<name>A0ABR0J085_9EURO</name>
<comment type="similarity">
    <text evidence="1">Belongs to the short-chain dehydrogenases/reductases (SDR) family.</text>
</comment>
<keyword evidence="2" id="KW-0560">Oxidoreductase</keyword>
<dbReference type="Proteomes" id="UP001345691">
    <property type="component" value="Unassembled WGS sequence"/>
</dbReference>
<dbReference type="InterPro" id="IPR036291">
    <property type="entry name" value="NAD(P)-bd_dom_sf"/>
</dbReference>
<evidence type="ECO:0008006" key="5">
    <source>
        <dbReference type="Google" id="ProtNLM"/>
    </source>
</evidence>
<sequence length="83" mass="8602">MALVTGAGGGLGLAITAAFAKEGAKAVAILDVLPDEVLAEAKKKVEVFGAQCLTIGRNVTVESEVERAHSEVVEKFGRIDYTA</sequence>
<protein>
    <recommendedName>
        <fullName evidence="5">SDR family NAD(P)-dependent oxidoreductase</fullName>
    </recommendedName>
</protein>
<dbReference type="PANTHER" id="PTHR43008:SF4">
    <property type="entry name" value="CHAIN DEHYDROGENASE, PUTATIVE (AFU_ORTHOLOGUE AFUA_4G08710)-RELATED"/>
    <property type="match status" value="1"/>
</dbReference>
<evidence type="ECO:0000313" key="3">
    <source>
        <dbReference type="EMBL" id="KAK5052901.1"/>
    </source>
</evidence>
<gene>
    <name evidence="3" type="ORF">LTR69_009727</name>
</gene>
<accession>A0ABR0J085</accession>
<evidence type="ECO:0000256" key="1">
    <source>
        <dbReference type="ARBA" id="ARBA00006484"/>
    </source>
</evidence>
<keyword evidence="4" id="KW-1185">Reference proteome</keyword>
<organism evidence="3 4">
    <name type="scientific">Exophiala sideris</name>
    <dbReference type="NCBI Taxonomy" id="1016849"/>
    <lineage>
        <taxon>Eukaryota</taxon>
        <taxon>Fungi</taxon>
        <taxon>Dikarya</taxon>
        <taxon>Ascomycota</taxon>
        <taxon>Pezizomycotina</taxon>
        <taxon>Eurotiomycetes</taxon>
        <taxon>Chaetothyriomycetidae</taxon>
        <taxon>Chaetothyriales</taxon>
        <taxon>Herpotrichiellaceae</taxon>
        <taxon>Exophiala</taxon>
    </lineage>
</organism>
<dbReference type="Pfam" id="PF00106">
    <property type="entry name" value="adh_short"/>
    <property type="match status" value="1"/>
</dbReference>
<dbReference type="InterPro" id="IPR002347">
    <property type="entry name" value="SDR_fam"/>
</dbReference>
<comment type="caution">
    <text evidence="3">The sequence shown here is derived from an EMBL/GenBank/DDBJ whole genome shotgun (WGS) entry which is preliminary data.</text>
</comment>
<dbReference type="Gene3D" id="3.40.50.720">
    <property type="entry name" value="NAD(P)-binding Rossmann-like Domain"/>
    <property type="match status" value="1"/>
</dbReference>
<dbReference type="SUPFAM" id="SSF51735">
    <property type="entry name" value="NAD(P)-binding Rossmann-fold domains"/>
    <property type="match status" value="1"/>
</dbReference>
<evidence type="ECO:0000313" key="4">
    <source>
        <dbReference type="Proteomes" id="UP001345691"/>
    </source>
</evidence>
<proteinExistence type="inferred from homology"/>
<reference evidence="3 4" key="1">
    <citation type="submission" date="2023-08" db="EMBL/GenBank/DDBJ databases">
        <title>Black Yeasts Isolated from many extreme environments.</title>
        <authorList>
            <person name="Coleine C."/>
            <person name="Stajich J.E."/>
            <person name="Selbmann L."/>
        </authorList>
    </citation>
    <scope>NUCLEOTIDE SEQUENCE [LARGE SCALE GENOMIC DNA]</scope>
    <source>
        <strain evidence="3 4">CCFEE 6328</strain>
    </source>
</reference>
<dbReference type="PANTHER" id="PTHR43008">
    <property type="entry name" value="BENZIL REDUCTASE"/>
    <property type="match status" value="1"/>
</dbReference>
<evidence type="ECO:0000256" key="2">
    <source>
        <dbReference type="ARBA" id="ARBA00023002"/>
    </source>
</evidence>
<dbReference type="EMBL" id="JAVRRF010000028">
    <property type="protein sequence ID" value="KAK5052901.1"/>
    <property type="molecule type" value="Genomic_DNA"/>
</dbReference>